<gene>
    <name evidence="3" type="ordered locus">Acid345_1495</name>
</gene>
<feature type="compositionally biased region" description="Polar residues" evidence="2">
    <location>
        <begin position="68"/>
        <end position="79"/>
    </location>
</feature>
<dbReference type="RefSeq" id="WP_011522299.1">
    <property type="nucleotide sequence ID" value="NC_008009.1"/>
</dbReference>
<evidence type="ECO:0000256" key="2">
    <source>
        <dbReference type="SAM" id="MobiDB-lite"/>
    </source>
</evidence>
<evidence type="ECO:0000313" key="4">
    <source>
        <dbReference type="Proteomes" id="UP000002432"/>
    </source>
</evidence>
<organism evidence="3 4">
    <name type="scientific">Koribacter versatilis (strain Ellin345)</name>
    <dbReference type="NCBI Taxonomy" id="204669"/>
    <lineage>
        <taxon>Bacteria</taxon>
        <taxon>Pseudomonadati</taxon>
        <taxon>Acidobacteriota</taxon>
        <taxon>Terriglobia</taxon>
        <taxon>Terriglobales</taxon>
        <taxon>Candidatus Korobacteraceae</taxon>
        <taxon>Candidatus Korobacter</taxon>
    </lineage>
</organism>
<dbReference type="EnsemblBacteria" id="ABF40497">
    <property type="protein sequence ID" value="ABF40497"/>
    <property type="gene ID" value="Acid345_1495"/>
</dbReference>
<accession>Q1IRK3</accession>
<name>Q1IRK3_KORVE</name>
<feature type="coiled-coil region" evidence="1">
    <location>
        <begin position="1"/>
        <end position="42"/>
    </location>
</feature>
<proteinExistence type="predicted"/>
<evidence type="ECO:0000313" key="3">
    <source>
        <dbReference type="EMBL" id="ABF40497.1"/>
    </source>
</evidence>
<dbReference type="Proteomes" id="UP000002432">
    <property type="component" value="Chromosome"/>
</dbReference>
<dbReference type="EMBL" id="CP000360">
    <property type="protein sequence ID" value="ABF40497.1"/>
    <property type="molecule type" value="Genomic_DNA"/>
</dbReference>
<feature type="region of interest" description="Disordered" evidence="2">
    <location>
        <begin position="60"/>
        <end position="88"/>
    </location>
</feature>
<keyword evidence="4" id="KW-1185">Reference proteome</keyword>
<sequence>MKTLLEKIHDKELQIEALRAQIAKLERDIETLQSAARILNDDDEGNPLADLVAPELSAKAAAVASGDNHPQQKNNNFDQGGNKKKAWP</sequence>
<protein>
    <submittedName>
        <fullName evidence="3">Uncharacterized protein</fullName>
    </submittedName>
</protein>
<keyword evidence="1" id="KW-0175">Coiled coil</keyword>
<dbReference type="KEGG" id="aba:Acid345_1495"/>
<dbReference type="HOGENOM" id="CLU_2465003_0_0_0"/>
<evidence type="ECO:0000256" key="1">
    <source>
        <dbReference type="SAM" id="Coils"/>
    </source>
</evidence>
<dbReference type="AlphaFoldDB" id="Q1IRK3"/>
<reference evidence="3 4" key="1">
    <citation type="journal article" date="2009" name="Appl. Environ. Microbiol.">
        <title>Three genomes from the phylum Acidobacteria provide insight into the lifestyles of these microorganisms in soils.</title>
        <authorList>
            <person name="Ward N.L."/>
            <person name="Challacombe J.F."/>
            <person name="Janssen P.H."/>
            <person name="Henrissat B."/>
            <person name="Coutinho P.M."/>
            <person name="Wu M."/>
            <person name="Xie G."/>
            <person name="Haft D.H."/>
            <person name="Sait M."/>
            <person name="Badger J."/>
            <person name="Barabote R.D."/>
            <person name="Bradley B."/>
            <person name="Brettin T.S."/>
            <person name="Brinkac L.M."/>
            <person name="Bruce D."/>
            <person name="Creasy T."/>
            <person name="Daugherty S.C."/>
            <person name="Davidsen T.M."/>
            <person name="DeBoy R.T."/>
            <person name="Detter J.C."/>
            <person name="Dodson R.J."/>
            <person name="Durkin A.S."/>
            <person name="Ganapathy A."/>
            <person name="Gwinn-Giglio M."/>
            <person name="Han C.S."/>
            <person name="Khouri H."/>
            <person name="Kiss H."/>
            <person name="Kothari S.P."/>
            <person name="Madupu R."/>
            <person name="Nelson K.E."/>
            <person name="Nelson W.C."/>
            <person name="Paulsen I."/>
            <person name="Penn K."/>
            <person name="Ren Q."/>
            <person name="Rosovitz M.J."/>
            <person name="Selengut J.D."/>
            <person name="Shrivastava S."/>
            <person name="Sullivan S.A."/>
            <person name="Tapia R."/>
            <person name="Thompson L.S."/>
            <person name="Watkins K.L."/>
            <person name="Yang Q."/>
            <person name="Yu C."/>
            <person name="Zafar N."/>
            <person name="Zhou L."/>
            <person name="Kuske C.R."/>
        </authorList>
    </citation>
    <scope>NUCLEOTIDE SEQUENCE [LARGE SCALE GENOMIC DNA]</scope>
    <source>
        <strain evidence="3 4">Ellin345</strain>
    </source>
</reference>